<accession>A0A3P7IV44</accession>
<keyword evidence="3" id="KW-1185">Reference proteome</keyword>
<proteinExistence type="predicted"/>
<name>A0A3P7IV44_STRVU</name>
<sequence length="66" mass="7873">MKREAMRKLFETVTALHHIRLTDPPECPRNLSVSHATADSVLLRWCPPLYLDEGKRYWYTLTYKPR</sequence>
<dbReference type="InterPro" id="IPR003961">
    <property type="entry name" value="FN3_dom"/>
</dbReference>
<gene>
    <name evidence="2" type="ORF">SVUK_LOCUS6681</name>
</gene>
<dbReference type="Gene3D" id="2.60.40.10">
    <property type="entry name" value="Immunoglobulins"/>
    <property type="match status" value="1"/>
</dbReference>
<dbReference type="EMBL" id="UYYB01021596">
    <property type="protein sequence ID" value="VDM71683.1"/>
    <property type="molecule type" value="Genomic_DNA"/>
</dbReference>
<evidence type="ECO:0000313" key="3">
    <source>
        <dbReference type="Proteomes" id="UP000270094"/>
    </source>
</evidence>
<protein>
    <recommendedName>
        <fullName evidence="1">Fibronectin type-III domain-containing protein</fullName>
    </recommendedName>
</protein>
<dbReference type="SUPFAM" id="SSF49265">
    <property type="entry name" value="Fibronectin type III"/>
    <property type="match status" value="1"/>
</dbReference>
<dbReference type="OrthoDB" id="8923679at2759"/>
<organism evidence="2 3">
    <name type="scientific">Strongylus vulgaris</name>
    <name type="common">Blood worm</name>
    <dbReference type="NCBI Taxonomy" id="40348"/>
    <lineage>
        <taxon>Eukaryota</taxon>
        <taxon>Metazoa</taxon>
        <taxon>Ecdysozoa</taxon>
        <taxon>Nematoda</taxon>
        <taxon>Chromadorea</taxon>
        <taxon>Rhabditida</taxon>
        <taxon>Rhabditina</taxon>
        <taxon>Rhabditomorpha</taxon>
        <taxon>Strongyloidea</taxon>
        <taxon>Strongylidae</taxon>
        <taxon>Strongylus</taxon>
    </lineage>
</organism>
<dbReference type="InterPro" id="IPR036116">
    <property type="entry name" value="FN3_sf"/>
</dbReference>
<evidence type="ECO:0000259" key="1">
    <source>
        <dbReference type="PROSITE" id="PS50853"/>
    </source>
</evidence>
<dbReference type="CDD" id="cd00063">
    <property type="entry name" value="FN3"/>
    <property type="match status" value="1"/>
</dbReference>
<dbReference type="InterPro" id="IPR013783">
    <property type="entry name" value="Ig-like_fold"/>
</dbReference>
<dbReference type="PROSITE" id="PS50853">
    <property type="entry name" value="FN3"/>
    <property type="match status" value="1"/>
</dbReference>
<dbReference type="AlphaFoldDB" id="A0A3P7IV44"/>
<evidence type="ECO:0000313" key="2">
    <source>
        <dbReference type="EMBL" id="VDM71683.1"/>
    </source>
</evidence>
<feature type="domain" description="Fibronectin type-III" evidence="1">
    <location>
        <begin position="27"/>
        <end position="66"/>
    </location>
</feature>
<reference evidence="2 3" key="1">
    <citation type="submission" date="2018-11" db="EMBL/GenBank/DDBJ databases">
        <authorList>
            <consortium name="Pathogen Informatics"/>
        </authorList>
    </citation>
    <scope>NUCLEOTIDE SEQUENCE [LARGE SCALE GENOMIC DNA]</scope>
</reference>
<dbReference type="Proteomes" id="UP000270094">
    <property type="component" value="Unassembled WGS sequence"/>
</dbReference>